<keyword evidence="2" id="KW-1185">Reference proteome</keyword>
<proteinExistence type="predicted"/>
<dbReference type="EMBL" id="CP060634">
    <property type="protein sequence ID" value="QNM04848.1"/>
    <property type="molecule type" value="Genomic_DNA"/>
</dbReference>
<dbReference type="Proteomes" id="UP000515823">
    <property type="component" value="Chromosome"/>
</dbReference>
<gene>
    <name evidence="1" type="ORF">H9Q78_10365</name>
</gene>
<dbReference type="RefSeq" id="WP_249301569.1">
    <property type="nucleotide sequence ID" value="NZ_CP060634.1"/>
</dbReference>
<evidence type="ECO:0000313" key="1">
    <source>
        <dbReference type="EMBL" id="QNM04848.1"/>
    </source>
</evidence>
<accession>A0A7G9G216</accession>
<organism evidence="1 2">
    <name type="scientific">Qiania dongpingensis</name>
    <dbReference type="NCBI Taxonomy" id="2763669"/>
    <lineage>
        <taxon>Bacteria</taxon>
        <taxon>Bacillati</taxon>
        <taxon>Bacillota</taxon>
        <taxon>Clostridia</taxon>
        <taxon>Lachnospirales</taxon>
        <taxon>Lachnospiraceae</taxon>
        <taxon>Qiania</taxon>
    </lineage>
</organism>
<name>A0A7G9G216_9FIRM</name>
<reference evidence="1 2" key="1">
    <citation type="submission" date="2020-08" db="EMBL/GenBank/DDBJ databases">
        <authorList>
            <person name="Liu C."/>
            <person name="Sun Q."/>
        </authorList>
    </citation>
    <scope>NUCLEOTIDE SEQUENCE [LARGE SCALE GENOMIC DNA]</scope>
    <source>
        <strain evidence="1 2">NSJ-38</strain>
    </source>
</reference>
<sequence>MFDIRKIQENVIYECVKAESDADTAKEVVYGEERTDHAENDADWVKSAMRRLESRFAPESVKKIRMNCQCGYGMEEKLSLLKELKSNAESIEEFADSEKAKAAGLFCENGELFLRFYFCPCPMLAEVERLETKAWCQCTAGYSKVLFEKAFACKADVELFKSIKMGDSVCLMKITLCDPDWK</sequence>
<evidence type="ECO:0000313" key="2">
    <source>
        <dbReference type="Proteomes" id="UP000515823"/>
    </source>
</evidence>
<dbReference type="Pfam" id="PF19641">
    <property type="entry name" value="DUF6144"/>
    <property type="match status" value="1"/>
</dbReference>
<evidence type="ECO:0008006" key="3">
    <source>
        <dbReference type="Google" id="ProtNLM"/>
    </source>
</evidence>
<dbReference type="InterPro" id="IPR046142">
    <property type="entry name" value="DUF6144"/>
</dbReference>
<protein>
    <recommendedName>
        <fullName evidence="3">L-2-amino-thiazoline-4-carboxylic acid hydrolase</fullName>
    </recommendedName>
</protein>
<dbReference type="AlphaFoldDB" id="A0A7G9G216"/>
<dbReference type="KEGG" id="qdo:H9Q78_10365"/>